<evidence type="ECO:0000256" key="12">
    <source>
        <dbReference type="ARBA" id="ARBA00023136"/>
    </source>
</evidence>
<dbReference type="PANTHER" id="PTHR17098:SF2">
    <property type="entry name" value="NADH DEHYDROGENASE [UBIQUINONE] 1 ALPHA SUBCOMPLEX SUBUNIT 1"/>
    <property type="match status" value="1"/>
</dbReference>
<keyword evidence="11" id="KW-0496">Mitochondrion</keyword>
<keyword evidence="9" id="KW-0249">Electron transport</keyword>
<dbReference type="Pfam" id="PF15879">
    <property type="entry name" value="MWFE"/>
    <property type="match status" value="1"/>
</dbReference>
<evidence type="ECO:0000256" key="15">
    <source>
        <dbReference type="SAM" id="Phobius"/>
    </source>
</evidence>
<evidence type="ECO:0000256" key="3">
    <source>
        <dbReference type="ARBA" id="ARBA00009960"/>
    </source>
</evidence>
<evidence type="ECO:0000256" key="1">
    <source>
        <dbReference type="ARBA" id="ARBA00003195"/>
    </source>
</evidence>
<keyword evidence="12 15" id="KW-0472">Membrane</keyword>
<organism evidence="16">
    <name type="scientific">Tabanus bromius</name>
    <name type="common">Band-eyed brown horse fly</name>
    <dbReference type="NCBI Taxonomy" id="304241"/>
    <lineage>
        <taxon>Eukaryota</taxon>
        <taxon>Metazoa</taxon>
        <taxon>Ecdysozoa</taxon>
        <taxon>Arthropoda</taxon>
        <taxon>Hexapoda</taxon>
        <taxon>Insecta</taxon>
        <taxon>Pterygota</taxon>
        <taxon>Neoptera</taxon>
        <taxon>Endopterygota</taxon>
        <taxon>Diptera</taxon>
        <taxon>Brachycera</taxon>
        <taxon>Tabanomorpha</taxon>
        <taxon>Tabanoidea</taxon>
        <taxon>Tabanidae</taxon>
        <taxon>Tabanus</taxon>
    </lineage>
</organism>
<dbReference type="InterPro" id="IPR017384">
    <property type="entry name" value="NADH_Ub_cplx-1_asu_su-1"/>
</dbReference>
<dbReference type="PIRSF" id="PIRSF038095">
    <property type="entry name" value="NDUA1"/>
    <property type="match status" value="1"/>
</dbReference>
<evidence type="ECO:0000256" key="2">
    <source>
        <dbReference type="ARBA" id="ARBA00004298"/>
    </source>
</evidence>
<keyword evidence="5" id="KW-0813">Transport</keyword>
<keyword evidence="10 15" id="KW-1133">Transmembrane helix</keyword>
<comment type="function">
    <text evidence="1">Accessory subunit of the mitochondrial membrane respiratory chain NADH dehydrogenase (Complex I), that is believed not to be involved in catalysis. Complex I functions in the transfer of electrons from NADH to the respiratory chain. The immediate electron acceptor for the enzyme is believed to be ubiquinone.</text>
</comment>
<evidence type="ECO:0000256" key="6">
    <source>
        <dbReference type="ARBA" id="ARBA00022660"/>
    </source>
</evidence>
<keyword evidence="7 15" id="KW-0812">Transmembrane</keyword>
<evidence type="ECO:0000313" key="16">
    <source>
        <dbReference type="EMBL" id="JAI16261.1"/>
    </source>
</evidence>
<comment type="subcellular location">
    <subcellularLocation>
        <location evidence="2">Mitochondrion inner membrane</location>
        <topology evidence="2">Single-pass membrane protein</topology>
        <orientation evidence="2">Matrix side</orientation>
    </subcellularLocation>
</comment>
<evidence type="ECO:0000256" key="4">
    <source>
        <dbReference type="ARBA" id="ARBA00016392"/>
    </source>
</evidence>
<keyword evidence="6" id="KW-0679">Respiratory chain</keyword>
<evidence type="ECO:0000256" key="11">
    <source>
        <dbReference type="ARBA" id="ARBA00023128"/>
    </source>
</evidence>
<evidence type="ECO:0000256" key="14">
    <source>
        <dbReference type="ARBA" id="ARBA00033255"/>
    </source>
</evidence>
<dbReference type="EMBL" id="GDAI01001342">
    <property type="protein sequence ID" value="JAI16261.1"/>
    <property type="molecule type" value="mRNA"/>
</dbReference>
<dbReference type="GO" id="GO:0005743">
    <property type="term" value="C:mitochondrial inner membrane"/>
    <property type="evidence" value="ECO:0007669"/>
    <property type="project" value="UniProtKB-SubCell"/>
</dbReference>
<dbReference type="PANTHER" id="PTHR17098">
    <property type="entry name" value="NADH-UBIQUINONE OXIDOREDUCTASE MWFE SUBUNIT"/>
    <property type="match status" value="1"/>
</dbReference>
<evidence type="ECO:0000256" key="8">
    <source>
        <dbReference type="ARBA" id="ARBA00022792"/>
    </source>
</evidence>
<evidence type="ECO:0000256" key="13">
    <source>
        <dbReference type="ARBA" id="ARBA00029847"/>
    </source>
</evidence>
<dbReference type="AlphaFoldDB" id="A0A0K8TQ46"/>
<comment type="similarity">
    <text evidence="3">Belongs to the complex I NDUFA1 subunit family.</text>
</comment>
<feature type="transmembrane region" description="Helical" evidence="15">
    <location>
        <begin position="6"/>
        <end position="26"/>
    </location>
</feature>
<accession>A0A0K8TQ46</accession>
<keyword evidence="8" id="KW-0999">Mitochondrion inner membrane</keyword>
<evidence type="ECO:0000256" key="5">
    <source>
        <dbReference type="ARBA" id="ARBA00022448"/>
    </source>
</evidence>
<evidence type="ECO:0000256" key="7">
    <source>
        <dbReference type="ARBA" id="ARBA00022692"/>
    </source>
</evidence>
<reference evidence="16" key="1">
    <citation type="journal article" date="2015" name="Insect Biochem. Mol. Biol.">
        <title>An insight into the sialome of the horse fly, Tabanus bromius.</title>
        <authorList>
            <person name="Ribeiro J.M."/>
            <person name="Kazimirova M."/>
            <person name="Takac P."/>
            <person name="Andersen J.F."/>
            <person name="Francischetti I.M."/>
        </authorList>
    </citation>
    <scope>NUCLEOTIDE SEQUENCE</scope>
</reference>
<evidence type="ECO:0000256" key="9">
    <source>
        <dbReference type="ARBA" id="ARBA00022982"/>
    </source>
</evidence>
<proteinExistence type="evidence at transcript level"/>
<name>A0A0K8TQ46_TABBR</name>
<evidence type="ECO:0000256" key="10">
    <source>
        <dbReference type="ARBA" id="ARBA00022989"/>
    </source>
</evidence>
<protein>
    <recommendedName>
        <fullName evidence="4">NADH dehydrogenase [ubiquinone] 1 alpha subcomplex subunit 1</fullName>
    </recommendedName>
    <alternativeName>
        <fullName evidence="14">Complex I-MWFE</fullName>
    </alternativeName>
    <alternativeName>
        <fullName evidence="13">NADH-ubiquinone oxidoreductase MWFE subunit</fullName>
    </alternativeName>
</protein>
<sequence length="71" mass="8303">MWYEILPSAGIILVFMAAPGYALYGIHKLSIGNAYRRNTDERFDRVMYQRDFRLTNNPYKMNGLDAIPDEK</sequence>